<dbReference type="InterPro" id="IPR041628">
    <property type="entry name" value="ChlI/MoxR_AAA_lid"/>
</dbReference>
<evidence type="ECO:0000256" key="1">
    <source>
        <dbReference type="ARBA" id="ARBA00022741"/>
    </source>
</evidence>
<evidence type="ECO:0000313" key="6">
    <source>
        <dbReference type="Proteomes" id="UP000501466"/>
    </source>
</evidence>
<dbReference type="InterPro" id="IPR003593">
    <property type="entry name" value="AAA+_ATPase"/>
</dbReference>
<keyword evidence="6" id="KW-1185">Reference proteome</keyword>
<dbReference type="Proteomes" id="UP000501466">
    <property type="component" value="Chromosome"/>
</dbReference>
<keyword evidence="2" id="KW-0067">ATP-binding</keyword>
<dbReference type="CDD" id="cd00009">
    <property type="entry name" value="AAA"/>
    <property type="match status" value="1"/>
</dbReference>
<dbReference type="KEGG" id="tzo:THMIRHAT_01020"/>
<dbReference type="InterPro" id="IPR011703">
    <property type="entry name" value="ATPase_AAA-3"/>
</dbReference>
<dbReference type="PANTHER" id="PTHR42759">
    <property type="entry name" value="MOXR FAMILY PROTEIN"/>
    <property type="match status" value="1"/>
</dbReference>
<dbReference type="GO" id="GO:0016887">
    <property type="term" value="F:ATP hydrolysis activity"/>
    <property type="evidence" value="ECO:0007669"/>
    <property type="project" value="InterPro"/>
</dbReference>
<dbReference type="SMART" id="SM00382">
    <property type="entry name" value="AAA"/>
    <property type="match status" value="1"/>
</dbReference>
<dbReference type="GO" id="GO:0005524">
    <property type="term" value="F:ATP binding"/>
    <property type="evidence" value="ECO:0007669"/>
    <property type="project" value="UniProtKB-KW"/>
</dbReference>
<dbReference type="PANTHER" id="PTHR42759:SF1">
    <property type="entry name" value="MAGNESIUM-CHELATASE SUBUNIT CHLD"/>
    <property type="match status" value="1"/>
</dbReference>
<dbReference type="InterPro" id="IPR050764">
    <property type="entry name" value="CbbQ/NirQ/NorQ/GpvN"/>
</dbReference>
<sequence>MVSPAVFAELKTHLQRVIVGQEALLDRMIIALLTGGHVLLEGPPGLAKTTAVKTLAESVKASFQRIQFTPDLMPGDVMGSEMFDSKLGSLNFVKGPIFNEIVLADEINRAPPKVQSALLEAMAEKQVTAGGQTRALPELFIVMATQNPLEQSGTYPLPEAQLDRFMVQLNLSYPTPAEELEILRRDRARHFGEDKATSQPLLTPEMVLQARHAISEQYVSPAVEQYMVSLVSATRHLESLDDKMAGVLDMGASPRATLALLHAASALAWLQGRAFVTPEDVRQLLPDVLRHRIHVSFAGRAQQWTPDKVIQKILSQVEVPLASNFAQAAS</sequence>
<evidence type="ECO:0000313" key="5">
    <source>
        <dbReference type="EMBL" id="BBP42356.1"/>
    </source>
</evidence>
<accession>A0A6F8PJU8</accession>
<dbReference type="Gene3D" id="1.10.8.80">
    <property type="entry name" value="Magnesium chelatase subunit I, C-Terminal domain"/>
    <property type="match status" value="1"/>
</dbReference>
<dbReference type="AlphaFoldDB" id="A0A6F8PJU8"/>
<feature type="domain" description="AAA+ ATPase" evidence="4">
    <location>
        <begin position="34"/>
        <end position="175"/>
    </location>
</feature>
<dbReference type="PIRSF" id="PIRSF002849">
    <property type="entry name" value="AAA_ATPase_chaperone_MoxR_prd"/>
    <property type="match status" value="1"/>
</dbReference>
<comment type="similarity">
    <text evidence="3">Belongs to the MoxR family.</text>
</comment>
<evidence type="ECO:0000256" key="3">
    <source>
        <dbReference type="ARBA" id="ARBA00061607"/>
    </source>
</evidence>
<dbReference type="EMBL" id="AP021888">
    <property type="protein sequence ID" value="BBP42356.1"/>
    <property type="molecule type" value="Genomic_DNA"/>
</dbReference>
<dbReference type="SUPFAM" id="SSF52540">
    <property type="entry name" value="P-loop containing nucleoside triphosphate hydrolases"/>
    <property type="match status" value="1"/>
</dbReference>
<name>A0A6F8PJU8_9GAMM</name>
<dbReference type="Pfam" id="PF07726">
    <property type="entry name" value="AAA_3"/>
    <property type="match status" value="1"/>
</dbReference>
<keyword evidence="1" id="KW-0547">Nucleotide-binding</keyword>
<dbReference type="Gene3D" id="3.40.50.300">
    <property type="entry name" value="P-loop containing nucleotide triphosphate hydrolases"/>
    <property type="match status" value="1"/>
</dbReference>
<dbReference type="InterPro" id="IPR027417">
    <property type="entry name" value="P-loop_NTPase"/>
</dbReference>
<gene>
    <name evidence="5" type="ORF">THMIRHAT_01020</name>
</gene>
<reference evidence="6" key="1">
    <citation type="submission" date="2019-11" db="EMBL/GenBank/DDBJ databases">
        <title>Isolation and characterization of two novel species in the genus Thiomicrorhabdus.</title>
        <authorList>
            <person name="Mochizuki J."/>
            <person name="Kojima H."/>
            <person name="Fukui M."/>
        </authorList>
    </citation>
    <scope>NUCLEOTIDE SEQUENCE [LARGE SCALE GENOMIC DNA]</scope>
    <source>
        <strain evidence="6">AkT22</strain>
    </source>
</reference>
<evidence type="ECO:0000259" key="4">
    <source>
        <dbReference type="SMART" id="SM00382"/>
    </source>
</evidence>
<protein>
    <submittedName>
        <fullName evidence="5">ATPase AAA</fullName>
    </submittedName>
</protein>
<dbReference type="Pfam" id="PF17863">
    <property type="entry name" value="AAA_lid_2"/>
    <property type="match status" value="1"/>
</dbReference>
<proteinExistence type="inferred from homology"/>
<organism evidence="5 6">
    <name type="scientific">Thiosulfativibrio zosterae</name>
    <dbReference type="NCBI Taxonomy" id="2675053"/>
    <lineage>
        <taxon>Bacteria</taxon>
        <taxon>Pseudomonadati</taxon>
        <taxon>Pseudomonadota</taxon>
        <taxon>Gammaproteobacteria</taxon>
        <taxon>Thiotrichales</taxon>
        <taxon>Piscirickettsiaceae</taxon>
        <taxon>Thiosulfativibrio</taxon>
    </lineage>
</organism>
<evidence type="ECO:0000256" key="2">
    <source>
        <dbReference type="ARBA" id="ARBA00022840"/>
    </source>
</evidence>
<dbReference type="FunFam" id="3.40.50.300:FF:000640">
    <property type="entry name" value="MoxR family ATPase"/>
    <property type="match status" value="1"/>
</dbReference>
<dbReference type="RefSeq" id="WP_173289708.1">
    <property type="nucleotide sequence ID" value="NZ_AP021888.1"/>
</dbReference>